<dbReference type="Pfam" id="PF00496">
    <property type="entry name" value="SBP_bac_5"/>
    <property type="match status" value="1"/>
</dbReference>
<dbReference type="GO" id="GO:0030288">
    <property type="term" value="C:outer membrane-bounded periplasmic space"/>
    <property type="evidence" value="ECO:0007669"/>
    <property type="project" value="UniProtKB-ARBA"/>
</dbReference>
<name>A0AA42W825_9BURK</name>
<dbReference type="PANTHER" id="PTHR30290:SF38">
    <property type="entry name" value="D,D-DIPEPTIDE-BINDING PERIPLASMIC PROTEIN DDPA-RELATED"/>
    <property type="match status" value="1"/>
</dbReference>
<accession>A0AA42W825</accession>
<dbReference type="GO" id="GO:0015833">
    <property type="term" value="P:peptide transport"/>
    <property type="evidence" value="ECO:0007669"/>
    <property type="project" value="TreeGrafter"/>
</dbReference>
<keyword evidence="2 3" id="KW-0732">Signal</keyword>
<feature type="domain" description="Solute-binding protein family 5" evidence="4">
    <location>
        <begin position="84"/>
        <end position="435"/>
    </location>
</feature>
<dbReference type="EMBL" id="JAOCKG010000003">
    <property type="protein sequence ID" value="MDH2050369.1"/>
    <property type="molecule type" value="Genomic_DNA"/>
</dbReference>
<dbReference type="GO" id="GO:1904680">
    <property type="term" value="F:peptide transmembrane transporter activity"/>
    <property type="evidence" value="ECO:0007669"/>
    <property type="project" value="TreeGrafter"/>
</dbReference>
<feature type="chain" id="PRO_5041375326" evidence="3">
    <location>
        <begin position="25"/>
        <end position="534"/>
    </location>
</feature>
<evidence type="ECO:0000256" key="2">
    <source>
        <dbReference type="ARBA" id="ARBA00022729"/>
    </source>
</evidence>
<dbReference type="PANTHER" id="PTHR30290">
    <property type="entry name" value="PERIPLASMIC BINDING COMPONENT OF ABC TRANSPORTER"/>
    <property type="match status" value="1"/>
</dbReference>
<evidence type="ECO:0000313" key="6">
    <source>
        <dbReference type="Proteomes" id="UP001161276"/>
    </source>
</evidence>
<evidence type="ECO:0000256" key="3">
    <source>
        <dbReference type="SAM" id="SignalP"/>
    </source>
</evidence>
<comment type="similarity">
    <text evidence="1">Belongs to the bacterial solute-binding protein 5 family.</text>
</comment>
<feature type="signal peptide" evidence="3">
    <location>
        <begin position="1"/>
        <end position="24"/>
    </location>
</feature>
<dbReference type="AlphaFoldDB" id="A0AA42W825"/>
<dbReference type="Proteomes" id="UP001161276">
    <property type="component" value="Unassembled WGS sequence"/>
</dbReference>
<dbReference type="CDD" id="cd08502">
    <property type="entry name" value="PBP2_NikA_DppA_OppA_like_16"/>
    <property type="match status" value="1"/>
</dbReference>
<dbReference type="Gene3D" id="3.90.76.10">
    <property type="entry name" value="Dipeptide-binding Protein, Domain 1"/>
    <property type="match status" value="1"/>
</dbReference>
<protein>
    <submittedName>
        <fullName evidence="5">ABC transporter substrate-binding protein</fullName>
    </submittedName>
</protein>
<reference evidence="5" key="1">
    <citation type="submission" date="2022-09" db="EMBL/GenBank/DDBJ databases">
        <title>Intensive care unit water sources are persistently colonized with multi-drug resistant bacteria and are the site of extensive horizontal gene transfer of antibiotic resistance genes.</title>
        <authorList>
            <person name="Diorio-Toth L."/>
        </authorList>
    </citation>
    <scope>NUCLEOTIDE SEQUENCE</scope>
    <source>
        <strain evidence="5">GD03676</strain>
    </source>
</reference>
<dbReference type="InterPro" id="IPR000914">
    <property type="entry name" value="SBP_5_dom"/>
</dbReference>
<dbReference type="Gene3D" id="3.10.105.10">
    <property type="entry name" value="Dipeptide-binding Protein, Domain 3"/>
    <property type="match status" value="1"/>
</dbReference>
<dbReference type="SUPFAM" id="SSF53850">
    <property type="entry name" value="Periplasmic binding protein-like II"/>
    <property type="match status" value="1"/>
</dbReference>
<proteinExistence type="inferred from homology"/>
<evidence type="ECO:0000313" key="5">
    <source>
        <dbReference type="EMBL" id="MDH2050369.1"/>
    </source>
</evidence>
<dbReference type="PIRSF" id="PIRSF002741">
    <property type="entry name" value="MppA"/>
    <property type="match status" value="1"/>
</dbReference>
<comment type="caution">
    <text evidence="5">The sequence shown here is derived from an EMBL/GenBank/DDBJ whole genome shotgun (WGS) entry which is preliminary data.</text>
</comment>
<dbReference type="GO" id="GO:0043190">
    <property type="term" value="C:ATP-binding cassette (ABC) transporter complex"/>
    <property type="evidence" value="ECO:0007669"/>
    <property type="project" value="InterPro"/>
</dbReference>
<dbReference type="RefSeq" id="WP_280026363.1">
    <property type="nucleotide sequence ID" value="NZ_JAOCKG010000003.1"/>
</dbReference>
<evidence type="ECO:0000256" key="1">
    <source>
        <dbReference type="ARBA" id="ARBA00005695"/>
    </source>
</evidence>
<gene>
    <name evidence="5" type="ORF">N5K24_08165</name>
</gene>
<sequence length="534" mass="58135">MKTMMPALGRLCAPAVLAPALVCAATLAGAFVPVSPVYAETTAKIVMQAPLRVVDPILTNAYITRNHGYMVFDTLFGLDAAGNPQPEMVESWQESPDRLTVTLTLRQGLKFHDGSPVTGEDVVASLKRWGERDVLGLRLMAATRSLESPDAATIVFHLKQPFGMLIEALAKPASPVPFIMPKRIASVPVSQAITEVIGSGPYKFVAGDFQPGVKATYVKFADYVPRQEPASGFAGAKVAIADRIELVNIPDAQTAVNALRRGEIDFVEDVPPDLMPQLKDAKGVTLKSYGDSTNIFTLRMNWLQPPFDNVKVRRAVLAAVYQADYLDAQIGDDKMYRLCGAVLSCNSPYASEDGATQTKKPDLAHAKALLKESGYDGSKVVILHPTDLPVLSSLASVTAQALKTIGMNVEIQSMDWATLLSRYSKKDPVAQGGWSIFQTGFTSLDLMNPLTNPNLDGRGTAGYVGWTKSDEMEALRDQFAETSDADRRKEIAFAIQKLNYDQVFFIPLGTYSKMKGYNAAKLGRMTDAQIPLFW</sequence>
<dbReference type="InterPro" id="IPR030678">
    <property type="entry name" value="Peptide/Ni-bd"/>
</dbReference>
<dbReference type="Gene3D" id="3.40.190.10">
    <property type="entry name" value="Periplasmic binding protein-like II"/>
    <property type="match status" value="1"/>
</dbReference>
<dbReference type="InterPro" id="IPR039424">
    <property type="entry name" value="SBP_5"/>
</dbReference>
<evidence type="ECO:0000259" key="4">
    <source>
        <dbReference type="Pfam" id="PF00496"/>
    </source>
</evidence>
<organism evidence="5 6">
    <name type="scientific">Achromobacter marplatensis</name>
    <dbReference type="NCBI Taxonomy" id="470868"/>
    <lineage>
        <taxon>Bacteria</taxon>
        <taxon>Pseudomonadati</taxon>
        <taxon>Pseudomonadota</taxon>
        <taxon>Betaproteobacteria</taxon>
        <taxon>Burkholderiales</taxon>
        <taxon>Alcaligenaceae</taxon>
        <taxon>Achromobacter</taxon>
    </lineage>
</organism>